<dbReference type="Proteomes" id="UP000318878">
    <property type="component" value="Unassembled WGS sequence"/>
</dbReference>
<protein>
    <submittedName>
        <fullName evidence="2">Uncharacterized protein</fullName>
    </submittedName>
</protein>
<gene>
    <name evidence="2" type="ORF">Enr8_42240</name>
</gene>
<keyword evidence="3" id="KW-1185">Reference proteome</keyword>
<sequence>MANSKEWDKFVWLAVIAAIVGLCVFGGLTCAIVSAAETHTPAVHDRVDLIEVNHLYDCGGRHVLDQIIFWDWDRDRFTVRAWRLIKDGNCLPRRNRNGVYVSYWRDMYTMRKVVAPRKRETWTNYDPEVADREVLPMDCRWGLVRCAD</sequence>
<evidence type="ECO:0000313" key="2">
    <source>
        <dbReference type="EMBL" id="TWT30701.1"/>
    </source>
</evidence>
<dbReference type="RefSeq" id="WP_246120185.1">
    <property type="nucleotide sequence ID" value="NZ_SJPF01000005.1"/>
</dbReference>
<evidence type="ECO:0000313" key="3">
    <source>
        <dbReference type="Proteomes" id="UP000318878"/>
    </source>
</evidence>
<dbReference type="EMBL" id="SJPF01000005">
    <property type="protein sequence ID" value="TWT30701.1"/>
    <property type="molecule type" value="Genomic_DNA"/>
</dbReference>
<evidence type="ECO:0000256" key="1">
    <source>
        <dbReference type="SAM" id="Phobius"/>
    </source>
</evidence>
<proteinExistence type="predicted"/>
<keyword evidence="1" id="KW-1133">Transmembrane helix</keyword>
<keyword evidence="1" id="KW-0812">Transmembrane</keyword>
<feature type="transmembrane region" description="Helical" evidence="1">
    <location>
        <begin position="12"/>
        <end position="36"/>
    </location>
</feature>
<comment type="caution">
    <text evidence="2">The sequence shown here is derived from an EMBL/GenBank/DDBJ whole genome shotgun (WGS) entry which is preliminary data.</text>
</comment>
<reference evidence="2 3" key="1">
    <citation type="submission" date="2019-02" db="EMBL/GenBank/DDBJ databases">
        <title>Deep-cultivation of Planctomycetes and their phenomic and genomic characterization uncovers novel biology.</title>
        <authorList>
            <person name="Wiegand S."/>
            <person name="Jogler M."/>
            <person name="Boedeker C."/>
            <person name="Pinto D."/>
            <person name="Vollmers J."/>
            <person name="Rivas-Marin E."/>
            <person name="Kohn T."/>
            <person name="Peeters S.H."/>
            <person name="Heuer A."/>
            <person name="Rast P."/>
            <person name="Oberbeckmann S."/>
            <person name="Bunk B."/>
            <person name="Jeske O."/>
            <person name="Meyerdierks A."/>
            <person name="Storesund J.E."/>
            <person name="Kallscheuer N."/>
            <person name="Luecker S."/>
            <person name="Lage O.M."/>
            <person name="Pohl T."/>
            <person name="Merkel B.J."/>
            <person name="Hornburger P."/>
            <person name="Mueller R.-W."/>
            <person name="Bruemmer F."/>
            <person name="Labrenz M."/>
            <person name="Spormann A.M."/>
            <person name="Op Den Camp H."/>
            <person name="Overmann J."/>
            <person name="Amann R."/>
            <person name="Jetten M.S.M."/>
            <person name="Mascher T."/>
            <person name="Medema M.H."/>
            <person name="Devos D.P."/>
            <person name="Kaster A.-K."/>
            <person name="Ovreas L."/>
            <person name="Rohde M."/>
            <person name="Galperin M.Y."/>
            <person name="Jogler C."/>
        </authorList>
    </citation>
    <scope>NUCLEOTIDE SEQUENCE [LARGE SCALE GENOMIC DNA]</scope>
    <source>
        <strain evidence="2 3">Enr8</strain>
    </source>
</reference>
<name>A0A5C5UWH8_9BACT</name>
<keyword evidence="1" id="KW-0472">Membrane</keyword>
<dbReference type="AlphaFoldDB" id="A0A5C5UWH8"/>
<organism evidence="2 3">
    <name type="scientific">Blastopirellula retiformator</name>
    <dbReference type="NCBI Taxonomy" id="2527970"/>
    <lineage>
        <taxon>Bacteria</taxon>
        <taxon>Pseudomonadati</taxon>
        <taxon>Planctomycetota</taxon>
        <taxon>Planctomycetia</taxon>
        <taxon>Pirellulales</taxon>
        <taxon>Pirellulaceae</taxon>
        <taxon>Blastopirellula</taxon>
    </lineage>
</organism>
<accession>A0A5C5UWH8</accession>